<reference evidence="1 2" key="1">
    <citation type="journal article" date="2022" name="Nat. Ecol. Evol.">
        <title>A masculinizing supergene underlies an exaggerated male reproductive morph in a spider.</title>
        <authorList>
            <person name="Hendrickx F."/>
            <person name="De Corte Z."/>
            <person name="Sonet G."/>
            <person name="Van Belleghem S.M."/>
            <person name="Kostlbacher S."/>
            <person name="Vangestel C."/>
        </authorList>
    </citation>
    <scope>NUCLEOTIDE SEQUENCE [LARGE SCALE GENOMIC DNA]</scope>
    <source>
        <strain evidence="1">W744_W776</strain>
    </source>
</reference>
<evidence type="ECO:0000313" key="1">
    <source>
        <dbReference type="EMBL" id="KAG8171153.1"/>
    </source>
</evidence>
<keyword evidence="2" id="KW-1185">Reference proteome</keyword>
<accession>A0AAV6THX2</accession>
<protein>
    <submittedName>
        <fullName evidence="1">Uncharacterized protein</fullName>
    </submittedName>
</protein>
<comment type="caution">
    <text evidence="1">The sequence shown here is derived from an EMBL/GenBank/DDBJ whole genome shotgun (WGS) entry which is preliminary data.</text>
</comment>
<dbReference type="EMBL" id="JAFNEN010004358">
    <property type="protein sequence ID" value="KAG8171153.1"/>
    <property type="molecule type" value="Genomic_DNA"/>
</dbReference>
<sequence>MRLGAYDALIQFNEGFAGTLKVFEELNIKNIDISPYKTTDHLTMNASETRRDIRHLLRKSGGRSYVRLGRKRFVILKGKKV</sequence>
<proteinExistence type="predicted"/>
<dbReference type="AlphaFoldDB" id="A0AAV6THX2"/>
<dbReference type="Proteomes" id="UP000827092">
    <property type="component" value="Unassembled WGS sequence"/>
</dbReference>
<gene>
    <name evidence="1" type="ORF">JTE90_011392</name>
</gene>
<name>A0AAV6THX2_9ARAC</name>
<organism evidence="1 2">
    <name type="scientific">Oedothorax gibbosus</name>
    <dbReference type="NCBI Taxonomy" id="931172"/>
    <lineage>
        <taxon>Eukaryota</taxon>
        <taxon>Metazoa</taxon>
        <taxon>Ecdysozoa</taxon>
        <taxon>Arthropoda</taxon>
        <taxon>Chelicerata</taxon>
        <taxon>Arachnida</taxon>
        <taxon>Araneae</taxon>
        <taxon>Araneomorphae</taxon>
        <taxon>Entelegynae</taxon>
        <taxon>Araneoidea</taxon>
        <taxon>Linyphiidae</taxon>
        <taxon>Erigoninae</taxon>
        <taxon>Oedothorax</taxon>
    </lineage>
</organism>
<evidence type="ECO:0000313" key="2">
    <source>
        <dbReference type="Proteomes" id="UP000827092"/>
    </source>
</evidence>